<organism evidence="1">
    <name type="scientific">Anaerolinea thermolimosa</name>
    <dbReference type="NCBI Taxonomy" id="229919"/>
    <lineage>
        <taxon>Bacteria</taxon>
        <taxon>Bacillati</taxon>
        <taxon>Chloroflexota</taxon>
        <taxon>Anaerolineae</taxon>
        <taxon>Anaerolineales</taxon>
        <taxon>Anaerolineaceae</taxon>
        <taxon>Anaerolinea</taxon>
    </lineage>
</organism>
<proteinExistence type="predicted"/>
<reference evidence="1" key="1">
    <citation type="journal article" date="2020" name="mSystems">
        <title>Genome- and Community-Level Interaction Insights into Carbon Utilization and Element Cycling Functions of Hydrothermarchaeota in Hydrothermal Sediment.</title>
        <authorList>
            <person name="Zhou Z."/>
            <person name="Liu Y."/>
            <person name="Xu W."/>
            <person name="Pan J."/>
            <person name="Luo Z.H."/>
            <person name="Li M."/>
        </authorList>
    </citation>
    <scope>NUCLEOTIDE SEQUENCE [LARGE SCALE GENOMIC DNA]</scope>
    <source>
        <strain evidence="1">SpSt-573</strain>
    </source>
</reference>
<dbReference type="SUPFAM" id="SSF56399">
    <property type="entry name" value="ADP-ribosylation"/>
    <property type="match status" value="1"/>
</dbReference>
<protein>
    <submittedName>
        <fullName evidence="1">DUF952 domain-containing protein</fullName>
    </submittedName>
</protein>
<dbReference type="Pfam" id="PF06108">
    <property type="entry name" value="DUF952"/>
    <property type="match status" value="1"/>
</dbReference>
<sequence>MILYHIASQADWARARAEGEYSADSLETQGFIHCSTRAQVLDVANALFRGRSDLVLLLIDERRLRAPVRYENLEGGARLFPHLYGPLNLDAVVRALPFQPDSEGGFRLPEEPSGQLL</sequence>
<comment type="caution">
    <text evidence="1">The sequence shown here is derived from an EMBL/GenBank/DDBJ whole genome shotgun (WGS) entry which is preliminary data.</text>
</comment>
<dbReference type="AlphaFoldDB" id="A0A7C4KIB7"/>
<name>A0A7C4KIB7_9CHLR</name>
<gene>
    <name evidence="1" type="ORF">ENT37_02250</name>
</gene>
<accession>A0A7C4KIB7</accession>
<dbReference type="Gene3D" id="3.20.170.20">
    <property type="entry name" value="Protein of unknown function DUF952"/>
    <property type="match status" value="1"/>
</dbReference>
<dbReference type="EMBL" id="DSYK01000115">
    <property type="protein sequence ID" value="HGS20671.1"/>
    <property type="molecule type" value="Genomic_DNA"/>
</dbReference>
<dbReference type="PANTHER" id="PTHR34129:SF1">
    <property type="entry name" value="DUF952 DOMAIN-CONTAINING PROTEIN"/>
    <property type="match status" value="1"/>
</dbReference>
<dbReference type="PANTHER" id="PTHR34129">
    <property type="entry name" value="BLR1139 PROTEIN"/>
    <property type="match status" value="1"/>
</dbReference>
<evidence type="ECO:0000313" key="1">
    <source>
        <dbReference type="EMBL" id="HGS20671.1"/>
    </source>
</evidence>
<dbReference type="InterPro" id="IPR009297">
    <property type="entry name" value="DUF952"/>
</dbReference>